<dbReference type="Pfam" id="PF13403">
    <property type="entry name" value="Hint_2"/>
    <property type="match status" value="1"/>
</dbReference>
<dbReference type="Gene3D" id="2.170.16.10">
    <property type="entry name" value="Hedgehog/Intein (Hint) domain"/>
    <property type="match status" value="1"/>
</dbReference>
<dbReference type="SUPFAM" id="SSF51294">
    <property type="entry name" value="Hedgehog/intein (Hint) domain"/>
    <property type="match status" value="1"/>
</dbReference>
<accession>A0A1I0TRX3</accession>
<organism evidence="2 3">
    <name type="scientific">Paracoccus halophilus</name>
    <dbReference type="NCBI Taxonomy" id="376733"/>
    <lineage>
        <taxon>Bacteria</taxon>
        <taxon>Pseudomonadati</taxon>
        <taxon>Pseudomonadota</taxon>
        <taxon>Alphaproteobacteria</taxon>
        <taxon>Rhodobacterales</taxon>
        <taxon>Paracoccaceae</taxon>
        <taxon>Paracoccus</taxon>
    </lineage>
</organism>
<evidence type="ECO:0000313" key="3">
    <source>
        <dbReference type="Proteomes" id="UP000182312"/>
    </source>
</evidence>
<evidence type="ECO:0000313" key="2">
    <source>
        <dbReference type="EMBL" id="SFA54555.1"/>
    </source>
</evidence>
<proteinExistence type="predicted"/>
<feature type="domain" description="Hedgehog/Intein (Hint)" evidence="1">
    <location>
        <begin position="170"/>
        <end position="315"/>
    </location>
</feature>
<evidence type="ECO:0000259" key="1">
    <source>
        <dbReference type="Pfam" id="PF13403"/>
    </source>
</evidence>
<dbReference type="EMBL" id="FOJO01000012">
    <property type="protein sequence ID" value="SFA54555.1"/>
    <property type="molecule type" value="Genomic_DNA"/>
</dbReference>
<dbReference type="AlphaFoldDB" id="A0A1I0TRX3"/>
<gene>
    <name evidence="2" type="ORF">SAMN04487972_11262</name>
</gene>
<dbReference type="Proteomes" id="UP000182312">
    <property type="component" value="Unassembled WGS sequence"/>
</dbReference>
<name>A0A1I0TRX3_9RHOB</name>
<dbReference type="InterPro" id="IPR028992">
    <property type="entry name" value="Hedgehog/Intein_dom"/>
</dbReference>
<dbReference type="RefSeq" id="WP_231564727.1">
    <property type="nucleotide sequence ID" value="NZ_FOJO01000012.1"/>
</dbReference>
<protein>
    <submittedName>
        <fullName evidence="2">Hint domain-containing protein</fullName>
    </submittedName>
</protein>
<sequence>MPDYTLEYVYANDDVSWTSAGDAVNPNNRVPAGTTFTLGGSELQAVITDDDNLLEDSVNAPNGQSLDRSQQVLASDMGANDAGDYVFARGSYEIQDELGNIGRIYQVRVAPWDYQGNVPGGTTQYWAFAGDIVVDPGMTYTVLGTPGSNGTIGLSPVANEDYSAYAQPRCFVAGTLIETAKGPVAVQDLKPGDLVRTRENGFKPVIWIESQKLDAALLAAMPHLCPIRIRAGAMGRDLPQRDLLVSPQHRMVVRNAIVARMFDQSEVLVAAKHLQHLDGIETVLPEEGVEYFHFLLDQHEVVYAEGAESETLYTGPESLKSLDPDARREVLALFPQLAVLDHDALPARAGYFAEGRRARRMAERAARNSVALLAS</sequence>
<reference evidence="2 3" key="1">
    <citation type="submission" date="2016-10" db="EMBL/GenBank/DDBJ databases">
        <authorList>
            <person name="de Groot N.N."/>
        </authorList>
    </citation>
    <scope>NUCLEOTIDE SEQUENCE [LARGE SCALE GENOMIC DNA]</scope>
    <source>
        <strain evidence="2 3">CGMCC 1.6117</strain>
    </source>
</reference>
<dbReference type="InterPro" id="IPR036844">
    <property type="entry name" value="Hint_dom_sf"/>
</dbReference>